<organism evidence="3">
    <name type="scientific">Compsopogon caeruleus</name>
    <dbReference type="NCBI Taxonomy" id="31354"/>
    <lineage>
        <taxon>Eukaryota</taxon>
        <taxon>Rhodophyta</taxon>
        <taxon>Compsopogonophyceae</taxon>
        <taxon>Compsopogonales</taxon>
        <taxon>Compsopogonaceae</taxon>
        <taxon>Compsopogon</taxon>
    </lineage>
</organism>
<dbReference type="AlphaFoldDB" id="A0A7S1TDX1"/>
<dbReference type="InterPro" id="IPR006671">
    <property type="entry name" value="Cyclin_N"/>
</dbReference>
<sequence length="252" mass="28394">MSMIHLSCSENLEDRGVGLSPPFSHITNVESDMEEGESVPPTPRSCDCRAHLKRNSSLIWTAVFVRRLGECLLLESSTIAHAWCLFDLFLKQRKPNLSRLPLVGIGCLLLSTKYKESEYPSLQSLAAVVPYTASQISAMEILVLETLDWRLEVQTAHDLAWNLMDQICLEYSLAREQLMKELITVLDKTLQVECLFGRPPGSVATATVFYVLDKCRSNLPPSIFEWFETRSVATLRLDLDELDDCLALIQSV</sequence>
<evidence type="ECO:0000256" key="1">
    <source>
        <dbReference type="RuleBase" id="RU000383"/>
    </source>
</evidence>
<name>A0A7S1TDX1_9RHOD</name>
<accession>A0A7S1TDX1</accession>
<dbReference type="InterPro" id="IPR013763">
    <property type="entry name" value="Cyclin-like_dom"/>
</dbReference>
<dbReference type="SMART" id="SM00385">
    <property type="entry name" value="CYCLIN"/>
    <property type="match status" value="1"/>
</dbReference>
<dbReference type="Gene3D" id="1.10.472.10">
    <property type="entry name" value="Cyclin-like"/>
    <property type="match status" value="2"/>
</dbReference>
<feature type="domain" description="Cyclin-like" evidence="2">
    <location>
        <begin position="63"/>
        <end position="145"/>
    </location>
</feature>
<dbReference type="Pfam" id="PF00134">
    <property type="entry name" value="Cyclin_N"/>
    <property type="match status" value="1"/>
</dbReference>
<comment type="similarity">
    <text evidence="1">Belongs to the cyclin family.</text>
</comment>
<dbReference type="PANTHER" id="PTHR10177">
    <property type="entry name" value="CYCLINS"/>
    <property type="match status" value="1"/>
</dbReference>
<proteinExistence type="inferred from homology"/>
<evidence type="ECO:0000313" key="3">
    <source>
        <dbReference type="EMBL" id="CAD9233595.1"/>
    </source>
</evidence>
<reference evidence="3" key="1">
    <citation type="submission" date="2021-01" db="EMBL/GenBank/DDBJ databases">
        <authorList>
            <person name="Corre E."/>
            <person name="Pelletier E."/>
            <person name="Niang G."/>
            <person name="Scheremetjew M."/>
            <person name="Finn R."/>
            <person name="Kale V."/>
            <person name="Holt S."/>
            <person name="Cochrane G."/>
            <person name="Meng A."/>
            <person name="Brown T."/>
            <person name="Cohen L."/>
        </authorList>
    </citation>
    <scope>NUCLEOTIDE SEQUENCE</scope>
    <source>
        <strain evidence="3">SAG 36.94</strain>
    </source>
</reference>
<gene>
    <name evidence="3" type="ORF">CCAE0312_LOCUS5681</name>
</gene>
<dbReference type="InterPro" id="IPR039361">
    <property type="entry name" value="Cyclin"/>
</dbReference>
<evidence type="ECO:0000259" key="2">
    <source>
        <dbReference type="SMART" id="SM00385"/>
    </source>
</evidence>
<protein>
    <recommendedName>
        <fullName evidence="2">Cyclin-like domain-containing protein</fullName>
    </recommendedName>
</protein>
<dbReference type="EMBL" id="HBGH01010311">
    <property type="protein sequence ID" value="CAD9233595.1"/>
    <property type="molecule type" value="Transcribed_RNA"/>
</dbReference>
<keyword evidence="1" id="KW-0195">Cyclin</keyword>
<dbReference type="InterPro" id="IPR036915">
    <property type="entry name" value="Cyclin-like_sf"/>
</dbReference>
<dbReference type="SUPFAM" id="SSF47954">
    <property type="entry name" value="Cyclin-like"/>
    <property type="match status" value="1"/>
</dbReference>